<dbReference type="Proteomes" id="UP001201163">
    <property type="component" value="Unassembled WGS sequence"/>
</dbReference>
<feature type="domain" description="Nephrocystin 3-like N-terminal" evidence="3">
    <location>
        <begin position="280"/>
        <end position="317"/>
    </location>
</feature>
<organism evidence="4 5">
    <name type="scientific">Lactarius akahatsu</name>
    <dbReference type="NCBI Taxonomy" id="416441"/>
    <lineage>
        <taxon>Eukaryota</taxon>
        <taxon>Fungi</taxon>
        <taxon>Dikarya</taxon>
        <taxon>Basidiomycota</taxon>
        <taxon>Agaricomycotina</taxon>
        <taxon>Agaricomycetes</taxon>
        <taxon>Russulales</taxon>
        <taxon>Russulaceae</taxon>
        <taxon>Lactarius</taxon>
    </lineage>
</organism>
<keyword evidence="5" id="KW-1185">Reference proteome</keyword>
<keyword evidence="1" id="KW-0677">Repeat</keyword>
<gene>
    <name evidence="4" type="ORF">EDB92DRAFT_7376</name>
</gene>
<dbReference type="InterPro" id="IPR031350">
    <property type="entry name" value="Goodbye_dom"/>
</dbReference>
<evidence type="ECO:0000313" key="5">
    <source>
        <dbReference type="Proteomes" id="UP001201163"/>
    </source>
</evidence>
<evidence type="ECO:0000256" key="1">
    <source>
        <dbReference type="ARBA" id="ARBA00022737"/>
    </source>
</evidence>
<comment type="caution">
    <text evidence="4">The sequence shown here is derived from an EMBL/GenBank/DDBJ whole genome shotgun (WGS) entry which is preliminary data.</text>
</comment>
<dbReference type="InterPro" id="IPR056884">
    <property type="entry name" value="NPHP3-like_N"/>
</dbReference>
<dbReference type="Pfam" id="PF17109">
    <property type="entry name" value="Goodbye"/>
    <property type="match status" value="1"/>
</dbReference>
<name>A0AAD4LR51_9AGAM</name>
<dbReference type="AlphaFoldDB" id="A0AAD4LR51"/>
<feature type="domain" description="Fungal STAND N-terminal Goodbye" evidence="2">
    <location>
        <begin position="11"/>
        <end position="135"/>
    </location>
</feature>
<reference evidence="4" key="1">
    <citation type="submission" date="2022-01" db="EMBL/GenBank/DDBJ databases">
        <title>Comparative genomics reveals a dynamic genome evolution in the ectomycorrhizal milk-cap (Lactarius) mushrooms.</title>
        <authorList>
            <consortium name="DOE Joint Genome Institute"/>
            <person name="Lebreton A."/>
            <person name="Tang N."/>
            <person name="Kuo A."/>
            <person name="LaButti K."/>
            <person name="Drula E."/>
            <person name="Barry K."/>
            <person name="Clum A."/>
            <person name="Lipzen A."/>
            <person name="Mousain D."/>
            <person name="Ng V."/>
            <person name="Wang R."/>
            <person name="Wang X."/>
            <person name="Dai Y."/>
            <person name="Henrissat B."/>
            <person name="Grigoriev I.V."/>
            <person name="Guerin-Laguette A."/>
            <person name="Yu F."/>
            <person name="Martin F.M."/>
        </authorList>
    </citation>
    <scope>NUCLEOTIDE SEQUENCE</scope>
    <source>
        <strain evidence="4">QP</strain>
    </source>
</reference>
<sequence>MPSTSFQPILDAAFADYTKQIGIDPAEHPFAGQLQTCHSPDDVLKLLEAKANEFKDYREGNRKLIDCLKPVVNVIHAFSEVLGEAVSLVPFQPAKAIFFGVGVLLAAASSVSSSYDALVDLFDCVGNFLKRLRIYTNLPLTTPMKEISVKILVELLSVLALATKQIKEGRFKKFAKKLLGESEIETTLQRLDRLTQEEGRMTMAQTLEVVHGLMNAVKLVMNDGKASMNGIWRALDTMQQIASDINKIRRDQLQRESRRWLSPPDPSPNYNSACEIHQDGTTMWICEGSVFAEWNAKGTLLWIHGKSGSGKTILMKSTGCARQDWL</sequence>
<dbReference type="Pfam" id="PF24883">
    <property type="entry name" value="NPHP3_N"/>
    <property type="match status" value="1"/>
</dbReference>
<accession>A0AAD4LR51</accession>
<evidence type="ECO:0008006" key="6">
    <source>
        <dbReference type="Google" id="ProtNLM"/>
    </source>
</evidence>
<protein>
    <recommendedName>
        <fullName evidence="6">Fungal STAND N-terminal Goodbye domain-containing protein</fullName>
    </recommendedName>
</protein>
<evidence type="ECO:0000259" key="3">
    <source>
        <dbReference type="Pfam" id="PF24883"/>
    </source>
</evidence>
<evidence type="ECO:0000313" key="4">
    <source>
        <dbReference type="EMBL" id="KAH9001073.1"/>
    </source>
</evidence>
<dbReference type="PANTHER" id="PTHR10039">
    <property type="entry name" value="AMELOGENIN"/>
    <property type="match status" value="1"/>
</dbReference>
<dbReference type="EMBL" id="JAKELL010000001">
    <property type="protein sequence ID" value="KAH9001073.1"/>
    <property type="molecule type" value="Genomic_DNA"/>
</dbReference>
<dbReference type="PANTHER" id="PTHR10039:SF17">
    <property type="entry name" value="FUNGAL STAND N-TERMINAL GOODBYE DOMAIN-CONTAINING PROTEIN-RELATED"/>
    <property type="match status" value="1"/>
</dbReference>
<proteinExistence type="predicted"/>
<evidence type="ECO:0000259" key="2">
    <source>
        <dbReference type="Pfam" id="PF17109"/>
    </source>
</evidence>